<keyword evidence="4" id="KW-0564">Palmitate</keyword>
<evidence type="ECO:0008006" key="7">
    <source>
        <dbReference type="Google" id="ProtNLM"/>
    </source>
</evidence>
<evidence type="ECO:0000313" key="6">
    <source>
        <dbReference type="EMBL" id="VAW33588.1"/>
    </source>
</evidence>
<dbReference type="PANTHER" id="PTHR41164">
    <property type="entry name" value="CURLI PRODUCTION ASSEMBLY/TRANSPORT COMPONENT CSGG"/>
    <property type="match status" value="1"/>
</dbReference>
<protein>
    <recommendedName>
        <fullName evidence="7">Curli production assembly/transport component CsgG</fullName>
    </recommendedName>
</protein>
<keyword evidence="1" id="KW-1003">Cell membrane</keyword>
<dbReference type="InterPro" id="IPR005534">
    <property type="entry name" value="Curli_assmbl/transp-comp_CsgG"/>
</dbReference>
<dbReference type="EMBL" id="UOEW01000038">
    <property type="protein sequence ID" value="VAW33588.1"/>
    <property type="molecule type" value="Genomic_DNA"/>
</dbReference>
<dbReference type="Pfam" id="PF03783">
    <property type="entry name" value="CsgG"/>
    <property type="match status" value="1"/>
</dbReference>
<evidence type="ECO:0000256" key="1">
    <source>
        <dbReference type="ARBA" id="ARBA00022475"/>
    </source>
</evidence>
<dbReference type="GO" id="GO:0030288">
    <property type="term" value="C:outer membrane-bounded periplasmic space"/>
    <property type="evidence" value="ECO:0007669"/>
    <property type="project" value="InterPro"/>
</dbReference>
<dbReference type="Gene3D" id="3.40.50.10610">
    <property type="entry name" value="ABC-type transport auxiliary lipoprotein component"/>
    <property type="match status" value="1"/>
</dbReference>
<keyword evidence="5" id="KW-0449">Lipoprotein</keyword>
<evidence type="ECO:0000256" key="5">
    <source>
        <dbReference type="ARBA" id="ARBA00023288"/>
    </source>
</evidence>
<accession>A0A3B0URQ9</accession>
<dbReference type="PANTHER" id="PTHR41164:SF1">
    <property type="entry name" value="CURLI PRODUCTION ASSEMBLY_TRANSPORT COMPONENT CSGG"/>
    <property type="match status" value="1"/>
</dbReference>
<organism evidence="6">
    <name type="scientific">hydrothermal vent metagenome</name>
    <dbReference type="NCBI Taxonomy" id="652676"/>
    <lineage>
        <taxon>unclassified sequences</taxon>
        <taxon>metagenomes</taxon>
        <taxon>ecological metagenomes</taxon>
    </lineage>
</organism>
<gene>
    <name evidence="6" type="ORF">MNBD_GAMMA01-475</name>
</gene>
<name>A0A3B0URQ9_9ZZZZ</name>
<keyword evidence="2" id="KW-0732">Signal</keyword>
<evidence type="ECO:0000256" key="3">
    <source>
        <dbReference type="ARBA" id="ARBA00023136"/>
    </source>
</evidence>
<keyword evidence="3" id="KW-0472">Membrane</keyword>
<evidence type="ECO:0000256" key="4">
    <source>
        <dbReference type="ARBA" id="ARBA00023139"/>
    </source>
</evidence>
<evidence type="ECO:0000256" key="2">
    <source>
        <dbReference type="ARBA" id="ARBA00022729"/>
    </source>
</evidence>
<proteinExistence type="predicted"/>
<reference evidence="6" key="1">
    <citation type="submission" date="2018-06" db="EMBL/GenBank/DDBJ databases">
        <authorList>
            <person name="Zhirakovskaya E."/>
        </authorList>
    </citation>
    <scope>NUCLEOTIDE SEQUENCE</scope>
</reference>
<sequence>MKKTVFTLALTLLTFITIARDDRPVVAVLEFKNETTASWWYSGVGRELSDMLSNELLGTGVFKVVERKKLDAVLTEQDLGASGRVSKSSAAKMGKVTGAQYLITGSVASFEESGSRGGGLSFKGISVGGKKKTAALAIDIRVINATTGEIEYARTVEATSKSGGMSIGLHRGGFGGALGGEKKTPTGKAIRAVLIEATDYLACVMYDQDSCMKEYRAKERKRRARTKSAVDLD</sequence>
<dbReference type="AlphaFoldDB" id="A0A3B0URQ9"/>